<evidence type="ECO:0000256" key="5">
    <source>
        <dbReference type="PIRSR" id="PIRSR005739-1"/>
    </source>
</evidence>
<keyword evidence="2" id="KW-0808">Transferase</keyword>
<dbReference type="InterPro" id="IPR001077">
    <property type="entry name" value="COMT_C"/>
</dbReference>
<dbReference type="KEGG" id="cmos:111455161"/>
<dbReference type="SUPFAM" id="SSF53335">
    <property type="entry name" value="S-adenosyl-L-methionine-dependent methyltransferases"/>
    <property type="match status" value="1"/>
</dbReference>
<dbReference type="InterPro" id="IPR036388">
    <property type="entry name" value="WH-like_DNA-bd_sf"/>
</dbReference>
<dbReference type="Gene3D" id="3.40.50.150">
    <property type="entry name" value="Vaccinia Virus protein VP39"/>
    <property type="match status" value="1"/>
</dbReference>
<evidence type="ECO:0000259" key="7">
    <source>
        <dbReference type="Pfam" id="PF08100"/>
    </source>
</evidence>
<dbReference type="SUPFAM" id="SSF46785">
    <property type="entry name" value="Winged helix' DNA-binding domain"/>
    <property type="match status" value="1"/>
</dbReference>
<name>A0A6J1GKJ6_CUCMO</name>
<dbReference type="GeneID" id="111455161"/>
<dbReference type="GO" id="GO:0008171">
    <property type="term" value="F:O-methyltransferase activity"/>
    <property type="evidence" value="ECO:0007669"/>
    <property type="project" value="InterPro"/>
</dbReference>
<dbReference type="InterPro" id="IPR029063">
    <property type="entry name" value="SAM-dependent_MTases_sf"/>
</dbReference>
<evidence type="ECO:0000256" key="3">
    <source>
        <dbReference type="ARBA" id="ARBA00022691"/>
    </source>
</evidence>
<evidence type="ECO:0000313" key="9">
    <source>
        <dbReference type="RefSeq" id="XP_022952487.1"/>
    </source>
</evidence>
<evidence type="ECO:0000256" key="1">
    <source>
        <dbReference type="ARBA" id="ARBA00022603"/>
    </source>
</evidence>
<evidence type="ECO:0000256" key="4">
    <source>
        <dbReference type="ARBA" id="ARBA00038277"/>
    </source>
</evidence>
<dbReference type="PIRSF" id="PIRSF005739">
    <property type="entry name" value="O-mtase"/>
    <property type="match status" value="1"/>
</dbReference>
<dbReference type="GO" id="GO:0046983">
    <property type="term" value="F:protein dimerization activity"/>
    <property type="evidence" value="ECO:0007669"/>
    <property type="project" value="InterPro"/>
</dbReference>
<accession>A0A6J1GKJ6</accession>
<reference evidence="9" key="1">
    <citation type="submission" date="2025-08" db="UniProtKB">
        <authorList>
            <consortium name="RefSeq"/>
        </authorList>
    </citation>
    <scope>IDENTIFICATION</scope>
    <source>
        <tissue evidence="9">Young leaves</tissue>
    </source>
</reference>
<dbReference type="Pfam" id="PF00891">
    <property type="entry name" value="Methyltransf_2"/>
    <property type="match status" value="1"/>
</dbReference>
<dbReference type="PROSITE" id="PS51683">
    <property type="entry name" value="SAM_OMT_II"/>
    <property type="match status" value="1"/>
</dbReference>
<keyword evidence="1" id="KW-0489">Methyltransferase</keyword>
<dbReference type="InterPro" id="IPR036390">
    <property type="entry name" value="WH_DNA-bd_sf"/>
</dbReference>
<feature type="domain" description="O-methyltransferase C-terminal" evidence="6">
    <location>
        <begin position="125"/>
        <end position="337"/>
    </location>
</feature>
<comment type="similarity">
    <text evidence="4">Belongs to the class I-like SAM-binding methyltransferase superfamily. Cation-independent O-methyltransferase family.</text>
</comment>
<organism evidence="8 9">
    <name type="scientific">Cucurbita moschata</name>
    <name type="common">Winter crookneck squash</name>
    <name type="synonym">Cucurbita pepo var. moschata</name>
    <dbReference type="NCBI Taxonomy" id="3662"/>
    <lineage>
        <taxon>Eukaryota</taxon>
        <taxon>Viridiplantae</taxon>
        <taxon>Streptophyta</taxon>
        <taxon>Embryophyta</taxon>
        <taxon>Tracheophyta</taxon>
        <taxon>Spermatophyta</taxon>
        <taxon>Magnoliopsida</taxon>
        <taxon>eudicotyledons</taxon>
        <taxon>Gunneridae</taxon>
        <taxon>Pentapetalae</taxon>
        <taxon>rosids</taxon>
        <taxon>fabids</taxon>
        <taxon>Cucurbitales</taxon>
        <taxon>Cucurbitaceae</taxon>
        <taxon>Cucurbiteae</taxon>
        <taxon>Cucurbita</taxon>
    </lineage>
</organism>
<feature type="domain" description="O-methyltransferase dimerisation" evidence="7">
    <location>
        <begin position="26"/>
        <end position="108"/>
    </location>
</feature>
<dbReference type="Gene3D" id="1.10.10.10">
    <property type="entry name" value="Winged helix-like DNA-binding domain superfamily/Winged helix DNA-binding domain"/>
    <property type="match status" value="1"/>
</dbReference>
<protein>
    <submittedName>
        <fullName evidence="9">Xanthohumol 4'-O-methyltransferase-like</fullName>
    </submittedName>
</protein>
<dbReference type="GO" id="GO:0032259">
    <property type="term" value="P:methylation"/>
    <property type="evidence" value="ECO:0007669"/>
    <property type="project" value="UniProtKB-KW"/>
</dbReference>
<evidence type="ECO:0000256" key="2">
    <source>
        <dbReference type="ARBA" id="ARBA00022679"/>
    </source>
</evidence>
<dbReference type="AlphaFoldDB" id="A0A6J1GKJ6"/>
<dbReference type="InterPro" id="IPR012967">
    <property type="entry name" value="COMT_dimerisation"/>
</dbReference>
<dbReference type="PANTHER" id="PTHR11746">
    <property type="entry name" value="O-METHYLTRANSFERASE"/>
    <property type="match status" value="1"/>
</dbReference>
<dbReference type="Pfam" id="PF08100">
    <property type="entry name" value="Dimerisation"/>
    <property type="match status" value="1"/>
</dbReference>
<dbReference type="InterPro" id="IPR016461">
    <property type="entry name" value="COMT-like"/>
</dbReference>
<keyword evidence="8" id="KW-1185">Reference proteome</keyword>
<sequence>MEITPKEPSWKREEEEEEEAKIQIYKYVFGFAEAAVIKCAIELKIPDAIGSHGSPMTLSQLSSALNCSPPLLFRILRFLVHRGIFKQQTTAEGPIAYSQTPLSRMLTTMAPLLLLENSPTMVAPWHNLSAKVKADAAGHSNLFEAAHGKDIWSYAAANPAFNVLFNEGLGCNARVVTLPAILGSCRDMFNGVGSLVDVGGGNGTTLSVLVKACPWMKGINFDLPNVVNTSQEYEGVQHVGGSMFDYVPKADAAFFMWILHAWDDEECIKILKNCKEAIPENTGKVMIVDTVIDEKEENKLLMDIRLTLDIMLMTRFRKGRERTGEEWANLLKKAGFSRCIITPIVGVVPSIIQAFIS</sequence>
<proteinExistence type="inferred from homology"/>
<dbReference type="Proteomes" id="UP000504609">
    <property type="component" value="Unplaced"/>
</dbReference>
<gene>
    <name evidence="9" type="primary">LOC111455161</name>
</gene>
<dbReference type="FunFam" id="1.10.10.10:FF:000836">
    <property type="entry name" value="O-methyltransferase family protein"/>
    <property type="match status" value="1"/>
</dbReference>
<feature type="active site" description="Proton acceptor" evidence="5">
    <location>
        <position position="260"/>
    </location>
</feature>
<evidence type="ECO:0000313" key="8">
    <source>
        <dbReference type="Proteomes" id="UP000504609"/>
    </source>
</evidence>
<evidence type="ECO:0000259" key="6">
    <source>
        <dbReference type="Pfam" id="PF00891"/>
    </source>
</evidence>
<dbReference type="RefSeq" id="XP_022952487.1">
    <property type="nucleotide sequence ID" value="XM_023096719.1"/>
</dbReference>
<keyword evidence="3" id="KW-0949">S-adenosyl-L-methionine</keyword>